<accession>A0ABY9PZ02</accession>
<evidence type="ECO:0000256" key="2">
    <source>
        <dbReference type="SAM" id="Phobius"/>
    </source>
</evidence>
<evidence type="ECO:0000313" key="3">
    <source>
        <dbReference type="EMBL" id="WMT80229.1"/>
    </source>
</evidence>
<dbReference type="Proteomes" id="UP001235030">
    <property type="component" value="Chromosome"/>
</dbReference>
<dbReference type="EMBL" id="CP101637">
    <property type="protein sequence ID" value="WMT80229.1"/>
    <property type="molecule type" value="Genomic_DNA"/>
</dbReference>
<gene>
    <name evidence="3" type="ORF">TEMA_05420</name>
</gene>
<feature type="region of interest" description="Disordered" evidence="1">
    <location>
        <begin position="75"/>
        <end position="103"/>
    </location>
</feature>
<dbReference type="NCBIfam" id="NF033223">
    <property type="entry name" value="YHYH_alt"/>
    <property type="match status" value="1"/>
</dbReference>
<protein>
    <recommendedName>
        <fullName evidence="5">YHYH domain-containing protein</fullName>
    </recommendedName>
</protein>
<feature type="compositionally biased region" description="Low complexity" evidence="1">
    <location>
        <begin position="81"/>
        <end position="96"/>
    </location>
</feature>
<keyword evidence="4" id="KW-1185">Reference proteome</keyword>
<organism evidence="3 4">
    <name type="scientific">Terrisporobacter mayombei</name>
    <dbReference type="NCBI Taxonomy" id="1541"/>
    <lineage>
        <taxon>Bacteria</taxon>
        <taxon>Bacillati</taxon>
        <taxon>Bacillota</taxon>
        <taxon>Clostridia</taxon>
        <taxon>Peptostreptococcales</taxon>
        <taxon>Peptostreptococcaceae</taxon>
        <taxon>Terrisporobacter</taxon>
    </lineage>
</organism>
<sequence length="359" mass="40774">MEKVVMRGKDMKQKMRGIILIVLLICSQFLMIDAHSGRTDSSGGHRDNKNKSGLGSYHYHCGGYPAHLHTNGCPYKGGGSTKPKPNSSSSSSSKKNQVYATSVTKKDIREKGSKIGYKDGYALKDYNADSYSSTYSVDYKEAYEESFEKGKEKILKEKEEAEEQGYKDGLENNYNNKFSKEILSDAYKESYEDGKEKYIENKKIEYTKLAEEDCIANKTDRSFENVDETFVETYKEAYEQKHKEIQSEEYNNKGYNDGIKNKFDENTEKDYKSSYEEGYNKGKEERENILDIAYGQGYDGKDLEIDDKYNTIKSEIESAYQLGKKDSTKKMVIGTGAIGIVGISGVGIYRKIKSKKAIK</sequence>
<reference evidence="3 4" key="1">
    <citation type="submission" date="2022-07" db="EMBL/GenBank/DDBJ databases">
        <title>Genome sequence of Terrisporobacter mayombei DSM6539.</title>
        <authorList>
            <person name="Boeer T."/>
            <person name="Bengelsdorf F.R."/>
            <person name="Daniel R."/>
            <person name="Poehlein A."/>
        </authorList>
    </citation>
    <scope>NUCLEOTIDE SEQUENCE [LARGE SCALE GENOMIC DNA]</scope>
    <source>
        <strain evidence="3 4">DSM 6539</strain>
    </source>
</reference>
<keyword evidence="2" id="KW-1133">Transmembrane helix</keyword>
<keyword evidence="2" id="KW-0812">Transmembrane</keyword>
<evidence type="ECO:0000313" key="4">
    <source>
        <dbReference type="Proteomes" id="UP001235030"/>
    </source>
</evidence>
<evidence type="ECO:0008006" key="5">
    <source>
        <dbReference type="Google" id="ProtNLM"/>
    </source>
</evidence>
<name>A0ABY9PZ02_9FIRM</name>
<evidence type="ECO:0000256" key="1">
    <source>
        <dbReference type="SAM" id="MobiDB-lite"/>
    </source>
</evidence>
<proteinExistence type="predicted"/>
<dbReference type="InterPro" id="IPR047773">
    <property type="entry name" value="YHYH_dom_bact"/>
</dbReference>
<keyword evidence="2" id="KW-0472">Membrane</keyword>
<feature type="transmembrane region" description="Helical" evidence="2">
    <location>
        <begin position="331"/>
        <end position="349"/>
    </location>
</feature>